<organism evidence="1 2">
    <name type="scientific">Granulosicoccus antarcticus IMCC3135</name>
    <dbReference type="NCBI Taxonomy" id="1192854"/>
    <lineage>
        <taxon>Bacteria</taxon>
        <taxon>Pseudomonadati</taxon>
        <taxon>Pseudomonadota</taxon>
        <taxon>Gammaproteobacteria</taxon>
        <taxon>Chromatiales</taxon>
        <taxon>Granulosicoccaceae</taxon>
        <taxon>Granulosicoccus</taxon>
    </lineage>
</organism>
<dbReference type="KEGG" id="gai:IMCC3135_16305"/>
<evidence type="ECO:0000313" key="2">
    <source>
        <dbReference type="Proteomes" id="UP000250079"/>
    </source>
</evidence>
<dbReference type="OrthoDB" id="6193578at2"/>
<dbReference type="RefSeq" id="WP_088918549.1">
    <property type="nucleotide sequence ID" value="NZ_CP018632.1"/>
</dbReference>
<dbReference type="AlphaFoldDB" id="A0A2Z2NPX3"/>
<gene>
    <name evidence="1" type="ORF">IMCC3135_16305</name>
</gene>
<evidence type="ECO:0008006" key="3">
    <source>
        <dbReference type="Google" id="ProtNLM"/>
    </source>
</evidence>
<keyword evidence="2" id="KW-1185">Reference proteome</keyword>
<dbReference type="PANTHER" id="PTHR16222:SF17">
    <property type="entry name" value="SELENOPROTEIN J"/>
    <property type="match status" value="1"/>
</dbReference>
<dbReference type="SUPFAM" id="SSF101478">
    <property type="entry name" value="ADP-ribosylglycohydrolase"/>
    <property type="match status" value="1"/>
</dbReference>
<accession>A0A2Z2NPX3</accession>
<proteinExistence type="predicted"/>
<dbReference type="EMBL" id="CP018632">
    <property type="protein sequence ID" value="ASJ73343.1"/>
    <property type="molecule type" value="Genomic_DNA"/>
</dbReference>
<protein>
    <recommendedName>
        <fullName evidence="3">ADP-ribosylglycohydrolase</fullName>
    </recommendedName>
</protein>
<dbReference type="Pfam" id="PF03747">
    <property type="entry name" value="ADP_ribosyl_GH"/>
    <property type="match status" value="1"/>
</dbReference>
<dbReference type="Proteomes" id="UP000250079">
    <property type="component" value="Chromosome"/>
</dbReference>
<dbReference type="PANTHER" id="PTHR16222">
    <property type="entry name" value="ADP-RIBOSYLGLYCOHYDROLASE"/>
    <property type="match status" value="1"/>
</dbReference>
<name>A0A2Z2NPX3_9GAMM</name>
<dbReference type="InterPro" id="IPR050792">
    <property type="entry name" value="ADP-ribosylglycohydrolase"/>
</dbReference>
<reference evidence="1 2" key="1">
    <citation type="submission" date="2016-12" db="EMBL/GenBank/DDBJ databases">
        <authorList>
            <person name="Song W.-J."/>
            <person name="Kurnit D.M."/>
        </authorList>
    </citation>
    <scope>NUCLEOTIDE SEQUENCE [LARGE SCALE GENOMIC DNA]</scope>
    <source>
        <strain evidence="1 2">IMCC3135</strain>
    </source>
</reference>
<sequence>MNRNDALAGALVADAAAMGLHWLYDQEQISTVAASGDLLFRQPDSAVYQGKKGYFAHAARRAGQLSHYGESARIVGQLASEDAYQADTHRQRFLEAFGPCGHYVGYADRPTKTLVARMINEGAEISEPSGMDDNQMPAVCVVAGIFSAAQSADTVRTAAQVISTNEEVVASAAAVYQCLEQVLQGKSLADALSASAEAMTDTVGALMRDALAIEGYQPLETASRFGLACYVEHSMPVVWHLLKHATDFESAVRDNIRCGGDSCGRSMALGAIAGLVFGVPDSLVARMADARVPITERFV</sequence>
<dbReference type="InterPro" id="IPR005502">
    <property type="entry name" value="Ribosyl_crysJ1"/>
</dbReference>
<evidence type="ECO:0000313" key="1">
    <source>
        <dbReference type="EMBL" id="ASJ73343.1"/>
    </source>
</evidence>
<dbReference type="InterPro" id="IPR036705">
    <property type="entry name" value="Ribosyl_crysJ1_sf"/>
</dbReference>
<dbReference type="Gene3D" id="1.10.4080.10">
    <property type="entry name" value="ADP-ribosylation/Crystallin J1"/>
    <property type="match status" value="1"/>
</dbReference>